<dbReference type="AlphaFoldDB" id="A0AAW0FMJ0"/>
<dbReference type="SUPFAM" id="SSF56112">
    <property type="entry name" value="Protein kinase-like (PK-like)"/>
    <property type="match status" value="1"/>
</dbReference>
<dbReference type="PROSITE" id="PS50011">
    <property type="entry name" value="PROTEIN_KINASE_DOM"/>
    <property type="match status" value="1"/>
</dbReference>
<dbReference type="InterPro" id="IPR011009">
    <property type="entry name" value="Kinase-like_dom_sf"/>
</dbReference>
<dbReference type="InterPro" id="IPR051681">
    <property type="entry name" value="Ser/Thr_Kinases-Pseudokinases"/>
</dbReference>
<proteinExistence type="predicted"/>
<dbReference type="InterPro" id="IPR001245">
    <property type="entry name" value="Ser-Thr/Tyr_kinase_cat_dom"/>
</dbReference>
<dbReference type="Gene3D" id="1.10.510.10">
    <property type="entry name" value="Transferase(Phosphotransferase) domain 1"/>
    <property type="match status" value="1"/>
</dbReference>
<protein>
    <recommendedName>
        <fullName evidence="1">Protein kinase domain-containing protein</fullName>
    </recommendedName>
</protein>
<dbReference type="EMBL" id="JASBNA010000048">
    <property type="protein sequence ID" value="KAK7680537.1"/>
    <property type="molecule type" value="Genomic_DNA"/>
</dbReference>
<name>A0AAW0FMJ0_9APHY</name>
<dbReference type="Proteomes" id="UP001385951">
    <property type="component" value="Unassembled WGS sequence"/>
</dbReference>
<reference evidence="2 3" key="1">
    <citation type="submission" date="2022-09" db="EMBL/GenBank/DDBJ databases">
        <authorList>
            <person name="Palmer J.M."/>
        </authorList>
    </citation>
    <scope>NUCLEOTIDE SEQUENCE [LARGE SCALE GENOMIC DNA]</scope>
    <source>
        <strain evidence="2 3">DSM 7382</strain>
    </source>
</reference>
<evidence type="ECO:0000313" key="3">
    <source>
        <dbReference type="Proteomes" id="UP001385951"/>
    </source>
</evidence>
<sequence>MSCLNLYSFKFRVFCRDALANARLKFSRDSRLGERTRSELYQRRVEDAIVAFIRNIPQEGDDQDILQDIIRYLSGWEEKARAQDTISEQDLPRAIDFVHKLLDNEKLQRRVFRAYPGLSIERLCSLGLDLAKCCSTPPTSLFVVATHVPDVPYRLGSGADIYTGIVNNQKVLVKRLRYFLNMPHDEKVEVEEMFFREASIWSQLRHPNLLSIYGIDKVNFSTMPCIISPWMQNGGILQYRNSLPQPPSISRMNKWILDILAGLTHLHKYSFLHGDVRSDNILISDDGTTAQLCDFGLTTFARTYAKESYTWRDNSERWDPPELMEPNMIAPNPAKSSFATDVYSFGLVCTEIYSGEKPFANLKMLHVRYAVLRNERPPRPIQPPMSDQLWSEVQQCWSQRPEDRPAIEDVRRRLTKFFHG</sequence>
<gene>
    <name evidence="2" type="ORF">QCA50_016318</name>
</gene>
<dbReference type="GO" id="GO:0004674">
    <property type="term" value="F:protein serine/threonine kinase activity"/>
    <property type="evidence" value="ECO:0007669"/>
    <property type="project" value="TreeGrafter"/>
</dbReference>
<dbReference type="InterPro" id="IPR008266">
    <property type="entry name" value="Tyr_kinase_AS"/>
</dbReference>
<accession>A0AAW0FMJ0</accession>
<dbReference type="PROSITE" id="PS00109">
    <property type="entry name" value="PROTEIN_KINASE_TYR"/>
    <property type="match status" value="1"/>
</dbReference>
<organism evidence="2 3">
    <name type="scientific">Cerrena zonata</name>
    <dbReference type="NCBI Taxonomy" id="2478898"/>
    <lineage>
        <taxon>Eukaryota</taxon>
        <taxon>Fungi</taxon>
        <taxon>Dikarya</taxon>
        <taxon>Basidiomycota</taxon>
        <taxon>Agaricomycotina</taxon>
        <taxon>Agaricomycetes</taxon>
        <taxon>Polyporales</taxon>
        <taxon>Cerrenaceae</taxon>
        <taxon>Cerrena</taxon>
    </lineage>
</organism>
<comment type="caution">
    <text evidence="2">The sequence shown here is derived from an EMBL/GenBank/DDBJ whole genome shotgun (WGS) entry which is preliminary data.</text>
</comment>
<dbReference type="InterPro" id="IPR000719">
    <property type="entry name" value="Prot_kinase_dom"/>
</dbReference>
<dbReference type="GO" id="GO:0005524">
    <property type="term" value="F:ATP binding"/>
    <property type="evidence" value="ECO:0007669"/>
    <property type="project" value="InterPro"/>
</dbReference>
<keyword evidence="3" id="KW-1185">Reference proteome</keyword>
<evidence type="ECO:0000313" key="2">
    <source>
        <dbReference type="EMBL" id="KAK7680537.1"/>
    </source>
</evidence>
<feature type="domain" description="Protein kinase" evidence="1">
    <location>
        <begin position="149"/>
        <end position="418"/>
    </location>
</feature>
<evidence type="ECO:0000259" key="1">
    <source>
        <dbReference type="PROSITE" id="PS50011"/>
    </source>
</evidence>
<dbReference type="Pfam" id="PF07714">
    <property type="entry name" value="PK_Tyr_Ser-Thr"/>
    <property type="match status" value="1"/>
</dbReference>
<dbReference type="PANTHER" id="PTHR44329">
    <property type="entry name" value="SERINE/THREONINE-PROTEIN KINASE TNNI3K-RELATED"/>
    <property type="match status" value="1"/>
</dbReference>